<dbReference type="SUPFAM" id="SSF103481">
    <property type="entry name" value="Multidrug resistance efflux transporter EmrE"/>
    <property type="match status" value="2"/>
</dbReference>
<keyword evidence="9" id="KW-1185">Reference proteome</keyword>
<evidence type="ECO:0000256" key="2">
    <source>
        <dbReference type="ARBA" id="ARBA00007635"/>
    </source>
</evidence>
<accession>A0AAV3NVH2</accession>
<reference evidence="8 9" key="1">
    <citation type="submission" date="2024-01" db="EMBL/GenBank/DDBJ databases">
        <title>The complete chloroplast genome sequence of Lithospermum erythrorhizon: insights into the phylogenetic relationship among Boraginaceae species and the maternal lineages of purple gromwells.</title>
        <authorList>
            <person name="Okada T."/>
            <person name="Watanabe K."/>
        </authorList>
    </citation>
    <scope>NUCLEOTIDE SEQUENCE [LARGE SCALE GENOMIC DNA]</scope>
</reference>
<dbReference type="AlphaFoldDB" id="A0AAV3NVH2"/>
<protein>
    <recommendedName>
        <fullName evidence="6">WAT1-related protein</fullName>
    </recommendedName>
</protein>
<feature type="domain" description="EamA" evidence="7">
    <location>
        <begin position="184"/>
        <end position="322"/>
    </location>
</feature>
<dbReference type="InterPro" id="IPR030184">
    <property type="entry name" value="WAT1-related"/>
</dbReference>
<dbReference type="Pfam" id="PF00892">
    <property type="entry name" value="EamA"/>
    <property type="match status" value="2"/>
</dbReference>
<evidence type="ECO:0000313" key="9">
    <source>
        <dbReference type="Proteomes" id="UP001454036"/>
    </source>
</evidence>
<evidence type="ECO:0000256" key="4">
    <source>
        <dbReference type="ARBA" id="ARBA00022989"/>
    </source>
</evidence>
<dbReference type="GO" id="GO:0016020">
    <property type="term" value="C:membrane"/>
    <property type="evidence" value="ECO:0007669"/>
    <property type="project" value="UniProtKB-SubCell"/>
</dbReference>
<evidence type="ECO:0000256" key="3">
    <source>
        <dbReference type="ARBA" id="ARBA00022692"/>
    </source>
</evidence>
<keyword evidence="5 6" id="KW-0472">Membrane</keyword>
<feature type="transmembrane region" description="Helical" evidence="6">
    <location>
        <begin position="136"/>
        <end position="156"/>
    </location>
</feature>
<proteinExistence type="inferred from homology"/>
<sequence>MGQPTSKSAKMKLILALVALQFCHTGFHIVSKLALEMGISVIVYPIYRNSLALLIWGPIAYFLEKKDRPPLTFRLLVEIFFLAMLGVTGLQGFYILGLYHGSPTLVAAIQNSIPAITFLMAAAMRLEKLNFVRSDGLAKILGTVVCVGGATIITLYKGPSLQLPFIQPLISNNEEEETVQNWTLACLFIIAQCVSWAAWLVFQAPVVKRFPATLSLTSLTCFFGLIQFLVIAAFCEREPNHWIINSWEEILTIAYAGIIASGVIIALQIWCIHTGGPLYVAVFQPLQTVLVAIASYLILGDQIYTGGVLGAAFIIAGLYLVLWGKSKETKVDARGSEGTLTTHLLEGNGEEQGTAVVAPITVGTASTETGSDVP</sequence>
<dbReference type="InterPro" id="IPR037185">
    <property type="entry name" value="EmrE-like"/>
</dbReference>
<evidence type="ECO:0000313" key="8">
    <source>
        <dbReference type="EMBL" id="GAA0142973.1"/>
    </source>
</evidence>
<name>A0AAV3NVH2_LITER</name>
<keyword evidence="3 6" id="KW-0812">Transmembrane</keyword>
<comment type="subcellular location">
    <subcellularLocation>
        <location evidence="1 6">Membrane</location>
        <topology evidence="1 6">Multi-pass membrane protein</topology>
    </subcellularLocation>
</comment>
<feature type="transmembrane region" description="Helical" evidence="6">
    <location>
        <begin position="304"/>
        <end position="324"/>
    </location>
</feature>
<dbReference type="Proteomes" id="UP001454036">
    <property type="component" value="Unassembled WGS sequence"/>
</dbReference>
<keyword evidence="4 6" id="KW-1133">Transmembrane helix</keyword>
<dbReference type="EMBL" id="BAABME010000461">
    <property type="protein sequence ID" value="GAA0142973.1"/>
    <property type="molecule type" value="Genomic_DNA"/>
</dbReference>
<evidence type="ECO:0000256" key="1">
    <source>
        <dbReference type="ARBA" id="ARBA00004141"/>
    </source>
</evidence>
<dbReference type="PANTHER" id="PTHR31218">
    <property type="entry name" value="WAT1-RELATED PROTEIN"/>
    <property type="match status" value="1"/>
</dbReference>
<feature type="transmembrane region" description="Helical" evidence="6">
    <location>
        <begin position="214"/>
        <end position="233"/>
    </location>
</feature>
<comment type="similarity">
    <text evidence="2 6">Belongs to the drug/metabolite transporter (DMT) superfamily. Plant drug/metabolite exporter (P-DME) (TC 2.A.7.4) family.</text>
</comment>
<feature type="transmembrane region" description="Helical" evidence="6">
    <location>
        <begin position="75"/>
        <end position="99"/>
    </location>
</feature>
<evidence type="ECO:0000259" key="7">
    <source>
        <dbReference type="Pfam" id="PF00892"/>
    </source>
</evidence>
<evidence type="ECO:0000256" key="6">
    <source>
        <dbReference type="RuleBase" id="RU363077"/>
    </source>
</evidence>
<dbReference type="GO" id="GO:0022857">
    <property type="term" value="F:transmembrane transporter activity"/>
    <property type="evidence" value="ECO:0007669"/>
    <property type="project" value="InterPro"/>
</dbReference>
<feature type="transmembrane region" description="Helical" evidence="6">
    <location>
        <begin position="253"/>
        <end position="271"/>
    </location>
</feature>
<feature type="domain" description="EamA" evidence="7">
    <location>
        <begin position="13"/>
        <end position="154"/>
    </location>
</feature>
<comment type="caution">
    <text evidence="8">The sequence shown here is derived from an EMBL/GenBank/DDBJ whole genome shotgun (WGS) entry which is preliminary data.</text>
</comment>
<gene>
    <name evidence="8" type="ORF">LIER_03756</name>
</gene>
<feature type="transmembrane region" description="Helical" evidence="6">
    <location>
        <begin position="105"/>
        <end position="124"/>
    </location>
</feature>
<feature type="transmembrane region" description="Helical" evidence="6">
    <location>
        <begin position="182"/>
        <end position="202"/>
    </location>
</feature>
<feature type="transmembrane region" description="Helical" evidence="6">
    <location>
        <begin position="278"/>
        <end position="298"/>
    </location>
</feature>
<evidence type="ECO:0000256" key="5">
    <source>
        <dbReference type="ARBA" id="ARBA00023136"/>
    </source>
</evidence>
<dbReference type="InterPro" id="IPR000620">
    <property type="entry name" value="EamA_dom"/>
</dbReference>
<organism evidence="8 9">
    <name type="scientific">Lithospermum erythrorhizon</name>
    <name type="common">Purple gromwell</name>
    <name type="synonym">Lithospermum officinale var. erythrorhizon</name>
    <dbReference type="NCBI Taxonomy" id="34254"/>
    <lineage>
        <taxon>Eukaryota</taxon>
        <taxon>Viridiplantae</taxon>
        <taxon>Streptophyta</taxon>
        <taxon>Embryophyta</taxon>
        <taxon>Tracheophyta</taxon>
        <taxon>Spermatophyta</taxon>
        <taxon>Magnoliopsida</taxon>
        <taxon>eudicotyledons</taxon>
        <taxon>Gunneridae</taxon>
        <taxon>Pentapetalae</taxon>
        <taxon>asterids</taxon>
        <taxon>lamiids</taxon>
        <taxon>Boraginales</taxon>
        <taxon>Boraginaceae</taxon>
        <taxon>Boraginoideae</taxon>
        <taxon>Lithospermeae</taxon>
        <taxon>Lithospermum</taxon>
    </lineage>
</organism>
<feature type="transmembrane region" description="Helical" evidence="6">
    <location>
        <begin position="41"/>
        <end position="63"/>
    </location>
</feature>